<evidence type="ECO:0000313" key="2">
    <source>
        <dbReference type="Proteomes" id="UP000034324"/>
    </source>
</evidence>
<evidence type="ECO:0000313" key="1">
    <source>
        <dbReference type="EMBL" id="KKQ77901.1"/>
    </source>
</evidence>
<accession>A0A0G0NLB9</accession>
<reference evidence="1 2" key="1">
    <citation type="journal article" date="2015" name="Nature">
        <title>rRNA introns, odd ribosomes, and small enigmatic genomes across a large radiation of phyla.</title>
        <authorList>
            <person name="Brown C.T."/>
            <person name="Hug L.A."/>
            <person name="Thomas B.C."/>
            <person name="Sharon I."/>
            <person name="Castelle C.J."/>
            <person name="Singh A."/>
            <person name="Wilkins M.J."/>
            <person name="Williams K.H."/>
            <person name="Banfield J.F."/>
        </authorList>
    </citation>
    <scope>NUCLEOTIDE SEQUENCE [LARGE SCALE GENOMIC DNA]</scope>
</reference>
<dbReference type="EMBL" id="LBVC01000032">
    <property type="protein sequence ID" value="KKQ77901.1"/>
    <property type="molecule type" value="Genomic_DNA"/>
</dbReference>
<dbReference type="Proteomes" id="UP000034324">
    <property type="component" value="Unassembled WGS sequence"/>
</dbReference>
<name>A0A0G0NLB9_9BACT</name>
<sequence>MVTSGVGVEAVEVGLGDGVEDGFAAGGTEGFAEGVLLEVGVDETVGVGEEATWVGTLFRIATNTDPPIKPRIKIITIGANPA</sequence>
<proteinExistence type="predicted"/>
<gene>
    <name evidence="1" type="ORF">US99_C0032G0002</name>
</gene>
<protein>
    <submittedName>
        <fullName evidence="1">Uncharacterized protein</fullName>
    </submittedName>
</protein>
<organism evidence="1 2">
    <name type="scientific">Candidatus Daviesbacteria bacterium GW2011_GWF2_38_6</name>
    <dbReference type="NCBI Taxonomy" id="1618432"/>
    <lineage>
        <taxon>Bacteria</taxon>
        <taxon>Candidatus Daviesiibacteriota</taxon>
    </lineage>
</organism>
<comment type="caution">
    <text evidence="1">The sequence shown here is derived from an EMBL/GenBank/DDBJ whole genome shotgun (WGS) entry which is preliminary data.</text>
</comment>
<dbReference type="AlphaFoldDB" id="A0A0G0NLB9"/>